<sequence length="303" mass="32782">MSRQVDLSKLPAPQIIEELDFETLLAARKTNFINRFAADEQTYWAKRLTMESDPVTKLLEENTYLETLLRARINAAAKGVMLAYAIGSDLDQLGALYGVKRLIIQPADDSTNPPTEQIGESDDRLRQRIQLSLEGFTTAGPKNSYLFHTLTASSAVKDADISSPKPGTVQVTVLSTKGQGQADTALINTVKTTLNAEDVRPLTDTVLVQSATIVSYSINAVLTLYPSTAEAAILQQVNAAAQAFANEKHKLGHDITLSGIYAALHQQGVQNVKLTVPTRDLVIQPSQAGYCTAINITIGGLDE</sequence>
<dbReference type="InterPro" id="IPR058531">
    <property type="entry name" value="Baseplate_J_M"/>
</dbReference>
<evidence type="ECO:0000313" key="3">
    <source>
        <dbReference type="EMBL" id="SMB82397.1"/>
    </source>
</evidence>
<dbReference type="AlphaFoldDB" id="A0A1W1UMT4"/>
<organism evidence="3 4">
    <name type="scientific">Pasteurella testudinis DSM 23072</name>
    <dbReference type="NCBI Taxonomy" id="1122938"/>
    <lineage>
        <taxon>Bacteria</taxon>
        <taxon>Pseudomonadati</taxon>
        <taxon>Pseudomonadota</taxon>
        <taxon>Gammaproteobacteria</taxon>
        <taxon>Pasteurellales</taxon>
        <taxon>Pasteurellaceae</taxon>
        <taxon>Pasteurella</taxon>
    </lineage>
</organism>
<dbReference type="InterPro" id="IPR052726">
    <property type="entry name" value="Phage_Baseplate_Hub"/>
</dbReference>
<proteinExistence type="predicted"/>
<protein>
    <submittedName>
        <fullName evidence="3">Phage-related baseplate assembly protein</fullName>
    </submittedName>
</protein>
<accession>A0A1W1UMT4</accession>
<keyword evidence="4" id="KW-1185">Reference proteome</keyword>
<gene>
    <name evidence="3" type="ORF">SAMN05660772_02095</name>
</gene>
<evidence type="ECO:0000259" key="1">
    <source>
        <dbReference type="Pfam" id="PF26078"/>
    </source>
</evidence>
<dbReference type="Proteomes" id="UP000192408">
    <property type="component" value="Unassembled WGS sequence"/>
</dbReference>
<feature type="domain" description="Baseplate J-like central" evidence="1">
    <location>
        <begin position="138"/>
        <end position="209"/>
    </location>
</feature>
<name>A0A1W1UMT4_9PAST</name>
<dbReference type="EMBL" id="FWWV01000009">
    <property type="protein sequence ID" value="SMB82397.1"/>
    <property type="molecule type" value="Genomic_DNA"/>
</dbReference>
<dbReference type="PIRSF" id="PIRSF020481">
    <property type="entry name" value="BAP"/>
    <property type="match status" value="1"/>
</dbReference>
<dbReference type="RefSeq" id="WP_084256570.1">
    <property type="nucleotide sequence ID" value="NZ_FWWV01000009.1"/>
</dbReference>
<dbReference type="Pfam" id="PF26079">
    <property type="entry name" value="Baseplate_J_C"/>
    <property type="match status" value="1"/>
</dbReference>
<reference evidence="4" key="1">
    <citation type="submission" date="2017-04" db="EMBL/GenBank/DDBJ databases">
        <authorList>
            <person name="Varghese N."/>
            <person name="Submissions S."/>
        </authorList>
    </citation>
    <scope>NUCLEOTIDE SEQUENCE [LARGE SCALE GENOMIC DNA]</scope>
    <source>
        <strain evidence="4">DSM 23072</strain>
    </source>
</reference>
<dbReference type="InterPro" id="IPR058530">
    <property type="entry name" value="Baseplate_J-like_C"/>
</dbReference>
<evidence type="ECO:0000259" key="2">
    <source>
        <dbReference type="Pfam" id="PF26079"/>
    </source>
</evidence>
<dbReference type="PANTHER" id="PTHR35862">
    <property type="entry name" value="FELS-2 PROPHAGE PROTEIN"/>
    <property type="match status" value="1"/>
</dbReference>
<dbReference type="STRING" id="1122938.SAMN05660772_02095"/>
<dbReference type="PANTHER" id="PTHR35862:SF1">
    <property type="entry name" value="FELS-2 PROPHAGE PROTEIN"/>
    <property type="match status" value="1"/>
</dbReference>
<evidence type="ECO:0000313" key="4">
    <source>
        <dbReference type="Proteomes" id="UP000192408"/>
    </source>
</evidence>
<dbReference type="Pfam" id="PF26078">
    <property type="entry name" value="Baseplate_J_M"/>
    <property type="match status" value="1"/>
</dbReference>
<feature type="domain" description="Baseplate J-like C-terminal" evidence="2">
    <location>
        <begin position="216"/>
        <end position="296"/>
    </location>
</feature>
<dbReference type="InterPro" id="IPR014507">
    <property type="entry name" value="Baseplate_assembly_J_pred"/>
</dbReference>